<evidence type="ECO:0000259" key="3">
    <source>
        <dbReference type="Pfam" id="PF24035"/>
    </source>
</evidence>
<dbReference type="Proteomes" id="UP000198531">
    <property type="component" value="Unassembled WGS sequence"/>
</dbReference>
<keyword evidence="2" id="KW-1133">Transmembrane helix</keyword>
<feature type="transmembrane region" description="Helical" evidence="2">
    <location>
        <begin position="155"/>
        <end position="178"/>
    </location>
</feature>
<keyword evidence="2" id="KW-0812">Transmembrane</keyword>
<name>A0A1I6FV55_9EURY</name>
<protein>
    <recommendedName>
        <fullName evidence="3">DUF7344 domain-containing protein</fullName>
    </recommendedName>
</protein>
<dbReference type="EMBL" id="FOYT01000001">
    <property type="protein sequence ID" value="SFR33832.1"/>
    <property type="molecule type" value="Genomic_DNA"/>
</dbReference>
<dbReference type="RefSeq" id="WP_089803765.1">
    <property type="nucleotide sequence ID" value="NZ_FOYT01000001.1"/>
</dbReference>
<evidence type="ECO:0000256" key="1">
    <source>
        <dbReference type="SAM" id="MobiDB-lite"/>
    </source>
</evidence>
<evidence type="ECO:0000313" key="5">
    <source>
        <dbReference type="Proteomes" id="UP000198531"/>
    </source>
</evidence>
<evidence type="ECO:0000256" key="2">
    <source>
        <dbReference type="SAM" id="Phobius"/>
    </source>
</evidence>
<feature type="region of interest" description="Disordered" evidence="1">
    <location>
        <begin position="1"/>
        <end position="41"/>
    </location>
</feature>
<accession>A0A1I6FV55</accession>
<organism evidence="4 5">
    <name type="scientific">Halogeometricum rufum</name>
    <dbReference type="NCBI Taxonomy" id="553469"/>
    <lineage>
        <taxon>Archaea</taxon>
        <taxon>Methanobacteriati</taxon>
        <taxon>Methanobacteriota</taxon>
        <taxon>Stenosarchaea group</taxon>
        <taxon>Halobacteria</taxon>
        <taxon>Halobacteriales</taxon>
        <taxon>Haloferacaceae</taxon>
        <taxon>Halogeometricum</taxon>
    </lineage>
</organism>
<gene>
    <name evidence="4" type="ORF">SAMN04487947_0067</name>
</gene>
<dbReference type="Pfam" id="PF24035">
    <property type="entry name" value="DUF7344"/>
    <property type="match status" value="1"/>
</dbReference>
<feature type="compositionally biased region" description="Polar residues" evidence="1">
    <location>
        <begin position="1"/>
        <end position="11"/>
    </location>
</feature>
<feature type="domain" description="DUF7344" evidence="3">
    <location>
        <begin position="49"/>
        <end position="130"/>
    </location>
</feature>
<dbReference type="InterPro" id="IPR036388">
    <property type="entry name" value="WH-like_DNA-bd_sf"/>
</dbReference>
<feature type="transmembrane region" description="Helical" evidence="2">
    <location>
        <begin position="184"/>
        <end position="202"/>
    </location>
</feature>
<dbReference type="AlphaFoldDB" id="A0A1I6FV55"/>
<keyword evidence="2" id="KW-0472">Membrane</keyword>
<evidence type="ECO:0000313" key="4">
    <source>
        <dbReference type="EMBL" id="SFR33832.1"/>
    </source>
</evidence>
<proteinExistence type="predicted"/>
<sequence>MSEGTHLTENGQYREASESSSPADAVTDDDEADDGARGDDRQPTHEALFEALSNQRRRFVIHYLKQQGADEPVELADLSAQVTAWERGIDAESLSYADRKNVHTSLSQFHAPKLEDLGFVEFDREESVVELTDRAEAVNIYLETTSGRELAWGPYLLLVSSILSAVVFGSLVGVPVLSGLSHESLAVFVAVTSLTSSAVFAYDTWTRMHVGHDGPPPEATDR</sequence>
<reference evidence="5" key="1">
    <citation type="submission" date="2016-10" db="EMBL/GenBank/DDBJ databases">
        <authorList>
            <person name="Varghese N."/>
            <person name="Submissions S."/>
        </authorList>
    </citation>
    <scope>NUCLEOTIDE SEQUENCE [LARGE SCALE GENOMIC DNA]</scope>
    <source>
        <strain evidence="5">CGMCC 1.7736</strain>
    </source>
</reference>
<dbReference type="OrthoDB" id="331021at2157"/>
<keyword evidence="5" id="KW-1185">Reference proteome</keyword>
<dbReference type="InterPro" id="IPR055768">
    <property type="entry name" value="DUF7344"/>
</dbReference>
<dbReference type="Gene3D" id="1.10.10.10">
    <property type="entry name" value="Winged helix-like DNA-binding domain superfamily/Winged helix DNA-binding domain"/>
    <property type="match status" value="1"/>
</dbReference>